<name>A0A2Z6RLZ1_9GLOM</name>
<gene>
    <name evidence="2" type="ORF">RCL2_000182200</name>
    <name evidence="1" type="ORF">RclHR1_03450009</name>
</gene>
<dbReference type="EMBL" id="BEXD01002724">
    <property type="protein sequence ID" value="GBB99214.1"/>
    <property type="molecule type" value="Genomic_DNA"/>
</dbReference>
<dbReference type="SUPFAM" id="SSF52047">
    <property type="entry name" value="RNI-like"/>
    <property type="match status" value="1"/>
</dbReference>
<dbReference type="Proteomes" id="UP000247702">
    <property type="component" value="Unassembled WGS sequence"/>
</dbReference>
<dbReference type="EMBL" id="BLAL01000012">
    <property type="protein sequence ID" value="GES74340.1"/>
    <property type="molecule type" value="Genomic_DNA"/>
</dbReference>
<reference evidence="1 3" key="1">
    <citation type="submission" date="2017-11" db="EMBL/GenBank/DDBJ databases">
        <title>The genome of Rhizophagus clarus HR1 reveals common genetic basis of auxotrophy among arbuscular mycorrhizal fungi.</title>
        <authorList>
            <person name="Kobayashi Y."/>
        </authorList>
    </citation>
    <scope>NUCLEOTIDE SEQUENCE [LARGE SCALE GENOMIC DNA]</scope>
    <source>
        <strain evidence="1 3">HR1</strain>
    </source>
</reference>
<protein>
    <recommendedName>
        <fullName evidence="4">F-box domain-containing protein</fullName>
    </recommendedName>
</protein>
<sequence>MEKLNVDCLILIFNTLRADKKSLYSCLLVNREWCHLVVPILWENYSYFFNCIESREKLFNIILSQLPPPSKQLLFDNDIMLPQTILSNHLTFNYISFCKFLDTNIVENIVNMAFKNNYINFKKIHLLEQEIYKLFIGQCKRIKELVWETYQPLSSFPGTSISFSQLYSLSINMDFINSDNLYEMAQICKDLNKLHINKYSHNIPGLISLIDAQRNLKMLIFDSDPYIKKVTCEELGNAIARKSSTLNNLSLFNSVGVIPHSFLSSLVNLKNLYIVDEQYDFNKYQDIKEFQHYLEILEFPDLQSLYFNVLSFFKELALLIEKTKGNLTCISVCTPNESAKNTGMLIKSIANNCPKIKFLTTHLGSNDLFYLKSLLLNCRNLTYLNLRSLNENNNNIGDELLDILTKFSPMSLIMVTISGDWKYSVNAFQRFFGSYRGRKLFCFDIIGYNFKERITSEHVEIVKKYFDEGIIRGSNLLSLYCKY</sequence>
<proteinExistence type="predicted"/>
<comment type="caution">
    <text evidence="1">The sequence shown here is derived from an EMBL/GenBank/DDBJ whole genome shotgun (WGS) entry which is preliminary data.</text>
</comment>
<organism evidence="1 3">
    <name type="scientific">Rhizophagus clarus</name>
    <dbReference type="NCBI Taxonomy" id="94130"/>
    <lineage>
        <taxon>Eukaryota</taxon>
        <taxon>Fungi</taxon>
        <taxon>Fungi incertae sedis</taxon>
        <taxon>Mucoromycota</taxon>
        <taxon>Glomeromycotina</taxon>
        <taxon>Glomeromycetes</taxon>
        <taxon>Glomerales</taxon>
        <taxon>Glomeraceae</taxon>
        <taxon>Rhizophagus</taxon>
    </lineage>
</organism>
<dbReference type="AlphaFoldDB" id="A0A2Z6RLZ1"/>
<reference evidence="2" key="2">
    <citation type="submission" date="2019-10" db="EMBL/GenBank/DDBJ databases">
        <title>Conservation and host-specific expression of non-tandemly repeated heterogenous ribosome RNA gene in arbuscular mycorrhizal fungi.</title>
        <authorList>
            <person name="Maeda T."/>
            <person name="Kobayashi Y."/>
            <person name="Nakagawa T."/>
            <person name="Ezawa T."/>
            <person name="Yamaguchi K."/>
            <person name="Bino T."/>
            <person name="Nishimoto Y."/>
            <person name="Shigenobu S."/>
            <person name="Kawaguchi M."/>
        </authorList>
    </citation>
    <scope>NUCLEOTIDE SEQUENCE</scope>
    <source>
        <strain evidence="2">HR1</strain>
    </source>
</reference>
<evidence type="ECO:0008006" key="4">
    <source>
        <dbReference type="Google" id="ProtNLM"/>
    </source>
</evidence>
<accession>A0A2Z6RLZ1</accession>
<dbReference type="OrthoDB" id="2320852at2759"/>
<dbReference type="Gene3D" id="3.80.10.10">
    <property type="entry name" value="Ribonuclease Inhibitor"/>
    <property type="match status" value="1"/>
</dbReference>
<keyword evidence="3" id="KW-1185">Reference proteome</keyword>
<evidence type="ECO:0000313" key="1">
    <source>
        <dbReference type="EMBL" id="GBB99214.1"/>
    </source>
</evidence>
<evidence type="ECO:0000313" key="3">
    <source>
        <dbReference type="Proteomes" id="UP000247702"/>
    </source>
</evidence>
<dbReference type="InterPro" id="IPR032675">
    <property type="entry name" value="LRR_dom_sf"/>
</dbReference>
<evidence type="ECO:0000313" key="2">
    <source>
        <dbReference type="EMBL" id="GES74340.1"/>
    </source>
</evidence>
<dbReference type="Proteomes" id="UP000615446">
    <property type="component" value="Unassembled WGS sequence"/>
</dbReference>